<feature type="transmembrane region" description="Helical" evidence="9">
    <location>
        <begin position="242"/>
        <end position="260"/>
    </location>
</feature>
<dbReference type="InterPro" id="IPR039421">
    <property type="entry name" value="Type_1_exporter"/>
</dbReference>
<proteinExistence type="inferred from homology"/>
<evidence type="ECO:0000256" key="9">
    <source>
        <dbReference type="SAM" id="Phobius"/>
    </source>
</evidence>
<dbReference type="SUPFAM" id="SSF52540">
    <property type="entry name" value="P-loop containing nucleoside triphosphate hydrolases"/>
    <property type="match status" value="1"/>
</dbReference>
<sequence>MEDHTISTNDRNTNINKHQNLLQRLHNKQNEKKSTEAVSILNLFRYVTLIDVLYILFATIAALGNGIAMPMLLLISGNLLNTFTNRTIQLCSLNFTMLSKDYCPLGVELTSINFYQTFSVCNLTALNLTNSNSDFKSETQKETLSLVIIGFSSIVLSYIQATFWRMLAERQTQIIRRTLFRSILKEEVVFFDKHKTGELNTHLTDDIDTIHNGIGDKLGSGIQLFASVIAGFAVGFVKGWKLTLIVLSTSSMILISTPLFSKVNLLNAAQQYQKSGAVQTFTTHTHTHILSLYLKLGMRLTKMEQEENGKANAVAEEVFSSIRTVLYYNGQEKEQQRYEKFLDCAKTRNIQKGIINGIMVGMIWFIVYCCYALTFWYGTKLILEENYNIGNVYIVFLAVLITIFNLGEIGPHFQAFSQAKVAAGTIWKMIDSSFITCNSSEIALKKDNLVGDIHFSNVHFCYPSRPDIKVLHNLSFDIKHGQTIALIGSSGLGKSTCIQLLQRFYDLNSGSITIDGIPVKNFNLKWLRQQIGVVSQEPVLFQTTIRENILLGKQTANDEEVHEVAKLANAHDFIMNLPKKYETMVGQRGTTLSGGQKQRIAIARALISDPKILLLDEATSALDNESERIIQDALNRAAKNRTTIVIAHRLSTIRNADKIIVMHKGEIVEQGNHDSLMQIGGTYYKLVEAQKVHMTEEQFTQSVRFSEQKRDSTNVKYIHEELYESFEEENSNIKKKKSNAVLTMLKMNAPEWLFIMIGCAACICTGAIVPGIGFLLSKFIGVCIFQSN</sequence>
<keyword evidence="7 9" id="KW-1133">Transmembrane helix</keyword>
<dbReference type="PROSITE" id="PS50929">
    <property type="entry name" value="ABC_TM1F"/>
    <property type="match status" value="1"/>
</dbReference>
<dbReference type="AlphaFoldDB" id="A0A815N0Z7"/>
<dbReference type="InterPro" id="IPR017871">
    <property type="entry name" value="ABC_transporter-like_CS"/>
</dbReference>
<dbReference type="SUPFAM" id="SSF90123">
    <property type="entry name" value="ABC transporter transmembrane region"/>
    <property type="match status" value="1"/>
</dbReference>
<dbReference type="GO" id="GO:0090374">
    <property type="term" value="P:oligopeptide export from mitochondrion"/>
    <property type="evidence" value="ECO:0007669"/>
    <property type="project" value="TreeGrafter"/>
</dbReference>
<dbReference type="Proteomes" id="UP000663828">
    <property type="component" value="Unassembled WGS sequence"/>
</dbReference>
<keyword evidence="3" id="KW-0813">Transport</keyword>
<name>A0A815N0Z7_ADIRI</name>
<dbReference type="Gene3D" id="1.20.1560.10">
    <property type="entry name" value="ABC transporter type 1, transmembrane domain"/>
    <property type="match status" value="2"/>
</dbReference>
<keyword evidence="4 9" id="KW-0812">Transmembrane</keyword>
<keyword evidence="6" id="KW-0067">ATP-binding</keyword>
<reference evidence="12" key="1">
    <citation type="submission" date="2021-02" db="EMBL/GenBank/DDBJ databases">
        <authorList>
            <person name="Nowell W R."/>
        </authorList>
    </citation>
    <scope>NUCLEOTIDE SEQUENCE</scope>
</reference>
<dbReference type="GO" id="GO:0005743">
    <property type="term" value="C:mitochondrial inner membrane"/>
    <property type="evidence" value="ECO:0007669"/>
    <property type="project" value="TreeGrafter"/>
</dbReference>
<evidence type="ECO:0000259" key="11">
    <source>
        <dbReference type="PROSITE" id="PS50929"/>
    </source>
</evidence>
<dbReference type="GO" id="GO:0015421">
    <property type="term" value="F:ABC-type oligopeptide transporter activity"/>
    <property type="evidence" value="ECO:0007669"/>
    <property type="project" value="TreeGrafter"/>
</dbReference>
<comment type="similarity">
    <text evidence="2">Belongs to the ABC transporter superfamily. ABCB family. Multidrug resistance exporter (TC 3.A.1.201) subfamily.</text>
</comment>
<dbReference type="InterPro" id="IPR003593">
    <property type="entry name" value="AAA+_ATPase"/>
</dbReference>
<dbReference type="Gene3D" id="3.40.50.300">
    <property type="entry name" value="P-loop containing nucleotide triphosphate hydrolases"/>
    <property type="match status" value="1"/>
</dbReference>
<dbReference type="EMBL" id="CAJNOR010003558">
    <property type="protein sequence ID" value="CAF1425636.1"/>
    <property type="molecule type" value="Genomic_DNA"/>
</dbReference>
<feature type="domain" description="ABC transporter" evidence="10">
    <location>
        <begin position="453"/>
        <end position="689"/>
    </location>
</feature>
<feature type="transmembrane region" description="Helical" evidence="9">
    <location>
        <begin position="389"/>
        <end position="407"/>
    </location>
</feature>
<comment type="subcellular location">
    <subcellularLocation>
        <location evidence="1">Membrane</location>
        <topology evidence="1">Multi-pass membrane protein</topology>
    </subcellularLocation>
</comment>
<evidence type="ECO:0000256" key="4">
    <source>
        <dbReference type="ARBA" id="ARBA00022692"/>
    </source>
</evidence>
<comment type="caution">
    <text evidence="12">The sequence shown here is derived from an EMBL/GenBank/DDBJ whole genome shotgun (WGS) entry which is preliminary data.</text>
</comment>
<feature type="transmembrane region" description="Helical" evidence="9">
    <location>
        <begin position="52"/>
        <end position="75"/>
    </location>
</feature>
<keyword evidence="8 9" id="KW-0472">Membrane</keyword>
<evidence type="ECO:0000313" key="12">
    <source>
        <dbReference type="EMBL" id="CAF1425636.1"/>
    </source>
</evidence>
<organism evidence="12 13">
    <name type="scientific">Adineta ricciae</name>
    <name type="common">Rotifer</name>
    <dbReference type="NCBI Taxonomy" id="249248"/>
    <lineage>
        <taxon>Eukaryota</taxon>
        <taxon>Metazoa</taxon>
        <taxon>Spiralia</taxon>
        <taxon>Gnathifera</taxon>
        <taxon>Rotifera</taxon>
        <taxon>Eurotatoria</taxon>
        <taxon>Bdelloidea</taxon>
        <taxon>Adinetida</taxon>
        <taxon>Adinetidae</taxon>
        <taxon>Adineta</taxon>
    </lineage>
</organism>
<dbReference type="GO" id="GO:0005524">
    <property type="term" value="F:ATP binding"/>
    <property type="evidence" value="ECO:0007669"/>
    <property type="project" value="UniProtKB-KW"/>
</dbReference>
<feature type="transmembrane region" description="Helical" evidence="9">
    <location>
        <begin position="218"/>
        <end position="236"/>
    </location>
</feature>
<evidence type="ECO:0000259" key="10">
    <source>
        <dbReference type="PROSITE" id="PS50893"/>
    </source>
</evidence>
<feature type="transmembrane region" description="Helical" evidence="9">
    <location>
        <begin position="354"/>
        <end position="377"/>
    </location>
</feature>
<dbReference type="InterPro" id="IPR036640">
    <property type="entry name" value="ABC1_TM_sf"/>
</dbReference>
<feature type="transmembrane region" description="Helical" evidence="9">
    <location>
        <begin position="752"/>
        <end position="776"/>
    </location>
</feature>
<feature type="transmembrane region" description="Helical" evidence="9">
    <location>
        <begin position="144"/>
        <end position="167"/>
    </location>
</feature>
<accession>A0A815N0Z7</accession>
<dbReference type="PROSITE" id="PS50893">
    <property type="entry name" value="ABC_TRANSPORTER_2"/>
    <property type="match status" value="1"/>
</dbReference>
<dbReference type="InterPro" id="IPR027417">
    <property type="entry name" value="P-loop_NTPase"/>
</dbReference>
<evidence type="ECO:0000256" key="7">
    <source>
        <dbReference type="ARBA" id="ARBA00022989"/>
    </source>
</evidence>
<evidence type="ECO:0000256" key="6">
    <source>
        <dbReference type="ARBA" id="ARBA00022840"/>
    </source>
</evidence>
<protein>
    <submittedName>
        <fullName evidence="12">Uncharacterized protein</fullName>
    </submittedName>
</protein>
<evidence type="ECO:0000313" key="13">
    <source>
        <dbReference type="Proteomes" id="UP000663828"/>
    </source>
</evidence>
<feature type="domain" description="ABC transmembrane type-1" evidence="11">
    <location>
        <begin position="56"/>
        <end position="418"/>
    </location>
</feature>
<gene>
    <name evidence="12" type="ORF">XAT740_LOCUS35487</name>
</gene>
<evidence type="ECO:0000256" key="3">
    <source>
        <dbReference type="ARBA" id="ARBA00022448"/>
    </source>
</evidence>
<dbReference type="SMART" id="SM00382">
    <property type="entry name" value="AAA"/>
    <property type="match status" value="1"/>
</dbReference>
<dbReference type="PANTHER" id="PTHR43394:SF27">
    <property type="entry name" value="ATP-DEPENDENT TRANSLOCASE ABCB1-LIKE"/>
    <property type="match status" value="1"/>
</dbReference>
<dbReference type="CDD" id="cd18577">
    <property type="entry name" value="ABC_6TM_Pgp_ABCB1_D1_like"/>
    <property type="match status" value="1"/>
</dbReference>
<dbReference type="PANTHER" id="PTHR43394">
    <property type="entry name" value="ATP-DEPENDENT PERMEASE MDL1, MITOCHONDRIAL"/>
    <property type="match status" value="1"/>
</dbReference>
<evidence type="ECO:0000256" key="2">
    <source>
        <dbReference type="ARBA" id="ARBA00007577"/>
    </source>
</evidence>
<evidence type="ECO:0000256" key="5">
    <source>
        <dbReference type="ARBA" id="ARBA00022741"/>
    </source>
</evidence>
<dbReference type="GO" id="GO:0016887">
    <property type="term" value="F:ATP hydrolysis activity"/>
    <property type="evidence" value="ECO:0007669"/>
    <property type="project" value="InterPro"/>
</dbReference>
<dbReference type="InterPro" id="IPR011527">
    <property type="entry name" value="ABC1_TM_dom"/>
</dbReference>
<evidence type="ECO:0000256" key="1">
    <source>
        <dbReference type="ARBA" id="ARBA00004141"/>
    </source>
</evidence>
<keyword evidence="13" id="KW-1185">Reference proteome</keyword>
<dbReference type="Pfam" id="PF00005">
    <property type="entry name" value="ABC_tran"/>
    <property type="match status" value="1"/>
</dbReference>
<dbReference type="PROSITE" id="PS00211">
    <property type="entry name" value="ABC_TRANSPORTER_1"/>
    <property type="match status" value="1"/>
</dbReference>
<dbReference type="FunFam" id="3.40.50.300:FF:000205">
    <property type="entry name" value="ABC transporter B family member 4"/>
    <property type="match status" value="1"/>
</dbReference>
<dbReference type="InterPro" id="IPR003439">
    <property type="entry name" value="ABC_transporter-like_ATP-bd"/>
</dbReference>
<keyword evidence="5" id="KW-0547">Nucleotide-binding</keyword>
<dbReference type="Pfam" id="PF00664">
    <property type="entry name" value="ABC_membrane"/>
    <property type="match status" value="2"/>
</dbReference>
<dbReference type="CDD" id="cd03249">
    <property type="entry name" value="ABC_MTABC3_MDL1_MDL2"/>
    <property type="match status" value="1"/>
</dbReference>
<evidence type="ECO:0000256" key="8">
    <source>
        <dbReference type="ARBA" id="ARBA00023136"/>
    </source>
</evidence>